<evidence type="ECO:0000313" key="1">
    <source>
        <dbReference type="EMBL" id="CAB4761074.1"/>
    </source>
</evidence>
<name>A0A6J6UP89_9ZZZZ</name>
<reference evidence="1" key="1">
    <citation type="submission" date="2020-05" db="EMBL/GenBank/DDBJ databases">
        <authorList>
            <person name="Chiriac C."/>
            <person name="Salcher M."/>
            <person name="Ghai R."/>
            <person name="Kavagutti S V."/>
        </authorList>
    </citation>
    <scope>NUCLEOTIDE SEQUENCE</scope>
</reference>
<proteinExistence type="predicted"/>
<dbReference type="EMBL" id="CAEZZF010000146">
    <property type="protein sequence ID" value="CAB4761074.1"/>
    <property type="molecule type" value="Genomic_DNA"/>
</dbReference>
<sequence>MPIRMHFALCAPNSQGTHRADFGLPQGRLLPLTYPHNSVAMMGDHMKLLTRSIAAASMAGFFALAGISGAAADVTAPVVKKVALTPAQKTAFEAAKATFQAARAARQAAFASAKATIATAKLARDAAIAAATTKAARVAARTTFKSVVASARAGIPVKPVPPVRP</sequence>
<protein>
    <submittedName>
        <fullName evidence="1">Unannotated protein</fullName>
    </submittedName>
</protein>
<organism evidence="1">
    <name type="scientific">freshwater metagenome</name>
    <dbReference type="NCBI Taxonomy" id="449393"/>
    <lineage>
        <taxon>unclassified sequences</taxon>
        <taxon>metagenomes</taxon>
        <taxon>ecological metagenomes</taxon>
    </lineage>
</organism>
<gene>
    <name evidence="1" type="ORF">UFOPK2837_01158</name>
</gene>
<accession>A0A6J6UP89</accession>
<dbReference type="AlphaFoldDB" id="A0A6J6UP89"/>